<keyword evidence="1" id="KW-0472">Membrane</keyword>
<protein>
    <submittedName>
        <fullName evidence="3">DnaJ-like protein DjlA</fullName>
    </submittedName>
</protein>
<dbReference type="InterPro" id="IPR007791">
    <property type="entry name" value="DjlA_N"/>
</dbReference>
<evidence type="ECO:0000259" key="2">
    <source>
        <dbReference type="PROSITE" id="PS50076"/>
    </source>
</evidence>
<dbReference type="InterPro" id="IPR001623">
    <property type="entry name" value="DnaJ_domain"/>
</dbReference>
<sequence>MKGLKFWLGKILGSIAGAAIGGFGGGLIGLLLGAVLDKLHQDGGEIWLNKSAPSRVEDTDPNDFIVGSILLAGAIVKADGEVDDLELSYVRSFLVEQFGTLQMDDYWHILMESINNDFDLKKTTQQIRRTTSYETRLQLIHFLFGIANADYTIDDDEIAAIKVISIHLGVEADEFESIKAMFYQAMDAYYKILEISPSARDEDVKEAYRFMLKKYHPDKLEHLGEGVKKAAGTKFLKVQEAYDNIKKERGFR</sequence>
<dbReference type="PROSITE" id="PS50076">
    <property type="entry name" value="DNAJ_2"/>
    <property type="match status" value="1"/>
</dbReference>
<dbReference type="PRINTS" id="PR00625">
    <property type="entry name" value="JDOMAIN"/>
</dbReference>
<evidence type="ECO:0000256" key="1">
    <source>
        <dbReference type="SAM" id="Phobius"/>
    </source>
</evidence>
<dbReference type="CDD" id="cd06257">
    <property type="entry name" value="DnaJ"/>
    <property type="match status" value="1"/>
</dbReference>
<dbReference type="SMART" id="SM00271">
    <property type="entry name" value="DnaJ"/>
    <property type="match status" value="1"/>
</dbReference>
<proteinExistence type="predicted"/>
<dbReference type="PANTHER" id="PTHR24074">
    <property type="entry name" value="CO-CHAPERONE PROTEIN DJLA"/>
    <property type="match status" value="1"/>
</dbReference>
<gene>
    <name evidence="3" type="ORF">HELGO_WM18766</name>
</gene>
<dbReference type="EMBL" id="CACVAQ010000316">
    <property type="protein sequence ID" value="CAA6822493.1"/>
    <property type="molecule type" value="Genomic_DNA"/>
</dbReference>
<dbReference type="Pfam" id="PF00226">
    <property type="entry name" value="DnaJ"/>
    <property type="match status" value="1"/>
</dbReference>
<dbReference type="InterPro" id="IPR029024">
    <property type="entry name" value="TerB-like"/>
</dbReference>
<accession>A0A6S6U133</accession>
<dbReference type="InterPro" id="IPR036869">
    <property type="entry name" value="J_dom_sf"/>
</dbReference>
<organism evidence="3">
    <name type="scientific">uncultured Aureispira sp</name>
    <dbReference type="NCBI Taxonomy" id="1331704"/>
    <lineage>
        <taxon>Bacteria</taxon>
        <taxon>Pseudomonadati</taxon>
        <taxon>Bacteroidota</taxon>
        <taxon>Saprospiria</taxon>
        <taxon>Saprospirales</taxon>
        <taxon>Saprospiraceae</taxon>
        <taxon>Aureispira</taxon>
        <taxon>environmental samples</taxon>
    </lineage>
</organism>
<feature type="transmembrane region" description="Helical" evidence="1">
    <location>
        <begin position="12"/>
        <end position="36"/>
    </location>
</feature>
<keyword evidence="1" id="KW-0812">Transmembrane</keyword>
<name>A0A6S6U133_9BACT</name>
<dbReference type="Pfam" id="PF05099">
    <property type="entry name" value="TerB"/>
    <property type="match status" value="1"/>
</dbReference>
<dbReference type="AlphaFoldDB" id="A0A6S6U133"/>
<dbReference type="InterPro" id="IPR050817">
    <property type="entry name" value="DjlA_DnaK_co-chaperone"/>
</dbReference>
<dbReference type="SUPFAM" id="SSF46565">
    <property type="entry name" value="Chaperone J-domain"/>
    <property type="match status" value="1"/>
</dbReference>
<feature type="domain" description="J" evidence="2">
    <location>
        <begin position="188"/>
        <end position="252"/>
    </location>
</feature>
<dbReference type="Gene3D" id="1.10.3680.10">
    <property type="entry name" value="TerB-like"/>
    <property type="match status" value="1"/>
</dbReference>
<evidence type="ECO:0000313" key="3">
    <source>
        <dbReference type="EMBL" id="CAA6822493.1"/>
    </source>
</evidence>
<keyword evidence="1" id="KW-1133">Transmembrane helix</keyword>
<reference evidence="3" key="1">
    <citation type="submission" date="2020-01" db="EMBL/GenBank/DDBJ databases">
        <authorList>
            <person name="Meier V. D."/>
            <person name="Meier V D."/>
        </authorList>
    </citation>
    <scope>NUCLEOTIDE SEQUENCE</scope>
    <source>
        <strain evidence="3">HLG_WM_MAG_10</strain>
    </source>
</reference>
<dbReference type="Gene3D" id="1.10.287.110">
    <property type="entry name" value="DnaJ domain"/>
    <property type="match status" value="1"/>
</dbReference>
<dbReference type="SUPFAM" id="SSF158682">
    <property type="entry name" value="TerB-like"/>
    <property type="match status" value="1"/>
</dbReference>